<evidence type="ECO:0000313" key="4">
    <source>
        <dbReference type="EMBL" id="API87339.1"/>
    </source>
</evidence>
<dbReference type="PANTHER" id="PTHR37423">
    <property type="entry name" value="SOLUBLE LYTIC MUREIN TRANSGLYCOSYLASE-RELATED"/>
    <property type="match status" value="1"/>
</dbReference>
<reference evidence="4 5" key="1">
    <citation type="journal article" date="2016" name="Appl. Environ. Microbiol.">
        <title>Whole genome relationships among Francisella bacteria of diverse origin define new species and provide specific regions for detection.</title>
        <authorList>
            <person name="Challacombe J.F."/>
            <person name="Petersen J.M."/>
            <person name="Gallegos-Graves V."/>
            <person name="Hodge D."/>
            <person name="Pillai S."/>
            <person name="Kuske C.R."/>
        </authorList>
    </citation>
    <scope>NUCLEOTIDE SEQUENCE [LARGE SCALE GENOMIC DNA]</scope>
    <source>
        <strain evidence="5">TX07-7310</strain>
    </source>
</reference>
<accession>A0A1L4BU23</accession>
<dbReference type="AlphaFoldDB" id="A0A1L4BU23"/>
<keyword evidence="2" id="KW-0732">Signal</keyword>
<dbReference type="STRING" id="573570.F7310_08160"/>
<dbReference type="Gene3D" id="1.25.20.10">
    <property type="entry name" value="Bacterial muramidases"/>
    <property type="match status" value="1"/>
</dbReference>
<dbReference type="GO" id="GO:0004553">
    <property type="term" value="F:hydrolase activity, hydrolyzing O-glycosyl compounds"/>
    <property type="evidence" value="ECO:0007669"/>
    <property type="project" value="InterPro"/>
</dbReference>
<proteinExistence type="inferred from homology"/>
<feature type="domain" description="Transglycosylase SLT" evidence="3">
    <location>
        <begin position="484"/>
        <end position="594"/>
    </location>
</feature>
<dbReference type="GO" id="GO:0042597">
    <property type="term" value="C:periplasmic space"/>
    <property type="evidence" value="ECO:0007669"/>
    <property type="project" value="InterPro"/>
</dbReference>
<dbReference type="InterPro" id="IPR008258">
    <property type="entry name" value="Transglycosylase_SLT_dom_1"/>
</dbReference>
<dbReference type="CDD" id="cd13401">
    <property type="entry name" value="Slt70-like"/>
    <property type="match status" value="1"/>
</dbReference>
<dbReference type="PANTHER" id="PTHR37423:SF5">
    <property type="entry name" value="SOLUBLE LYTIC MUREIN TRANSGLYCOSYLASE"/>
    <property type="match status" value="1"/>
</dbReference>
<dbReference type="InterPro" id="IPR008939">
    <property type="entry name" value="Lytic_TGlycosylase_superhlx_U"/>
</dbReference>
<dbReference type="SUPFAM" id="SSF53955">
    <property type="entry name" value="Lysozyme-like"/>
    <property type="match status" value="1"/>
</dbReference>
<evidence type="ECO:0000259" key="3">
    <source>
        <dbReference type="Pfam" id="PF01464"/>
    </source>
</evidence>
<gene>
    <name evidence="4" type="ORF">F7310_08160</name>
</gene>
<evidence type="ECO:0000256" key="1">
    <source>
        <dbReference type="ARBA" id="ARBA00007734"/>
    </source>
</evidence>
<evidence type="ECO:0000313" key="5">
    <source>
        <dbReference type="Proteomes" id="UP000184222"/>
    </source>
</evidence>
<comment type="similarity">
    <text evidence="1">Belongs to the transglycosylase Slt family.</text>
</comment>
<sequence>MCFKKLVICSVSFFWILSYGLTDRQINDVKRQLKQIQQKQNNNYLQTKSSLKDINLDSYLKYKDISQNPEVFTQEQITNYINAHQNEYWASALCDDLAIHYAKNKNWKLFKKFYDGNLETDGKCWIAQDSKDDKFRQNAIIDFTKFQKDQPPSALECTDISTYWKGYSNKGKGCVIDKAYTLAFSDSFDNALTLLNKHVKQPSYNDYINAWKEVTNNPQNLDEFIAKYHDYPKFSEVLIEISEDLTKHNPQKYAKIWQGLKNTKYLDTKLYSQAVLPIAVSLAKNHDTASEQWFSKVDSKYYSNDAWQWLLRADLYNSDFKNYIKTYQKLPKHLQKESVWKYWLAYSYAKNGYKPKANAIYQKLANKKGFDYYVLLSADALGQPYDLGSKKAAIISKPKYSELLKDNSVHQAVALYNAKKYKDSTKLWRWIIRHKFNSKDRFQVYDLAELAAYNKMHYQAIFAMGMLGAKSRLELLFPDPFVDLVSQQSKKYDLEESLIFAIMRRESLFYREASSSVGAKGLMQVTNSTAGFIAKRYRLTDFEEQQIYNSTVNIKVGSANLDFLAGLFKDNIVLSIAAYNAGPGNVAKWLTDKEIPAKQWIENVPFVETRNYLRHVLSNMVVYDNLVLKNDNVRLSDLLQTKLSDKLSFKK</sequence>
<name>A0A1L4BU23_9GAMM</name>
<dbReference type="EMBL" id="CP016796">
    <property type="protein sequence ID" value="API87339.1"/>
    <property type="molecule type" value="Genomic_DNA"/>
</dbReference>
<dbReference type="InterPro" id="IPR023346">
    <property type="entry name" value="Lysozyme-like_dom_sf"/>
</dbReference>
<dbReference type="OrthoDB" id="92254at2"/>
<dbReference type="Gene3D" id="1.10.530.10">
    <property type="match status" value="1"/>
</dbReference>
<dbReference type="KEGG" id="frx:F7310_08160"/>
<keyword evidence="5" id="KW-1185">Reference proteome</keyword>
<protein>
    <recommendedName>
        <fullName evidence="3">Transglycosylase SLT domain-containing protein</fullName>
    </recommendedName>
</protein>
<dbReference type="Proteomes" id="UP000184222">
    <property type="component" value="Chromosome"/>
</dbReference>
<dbReference type="SUPFAM" id="SSF48435">
    <property type="entry name" value="Bacterial muramidases"/>
    <property type="match status" value="1"/>
</dbReference>
<evidence type="ECO:0000256" key="2">
    <source>
        <dbReference type="ARBA" id="ARBA00022729"/>
    </source>
</evidence>
<dbReference type="RefSeq" id="WP_072713126.1">
    <property type="nucleotide sequence ID" value="NZ_CP016796.1"/>
</dbReference>
<organism evidence="4 5">
    <name type="scientific">Francisella uliginis</name>
    <dbReference type="NCBI Taxonomy" id="573570"/>
    <lineage>
        <taxon>Bacteria</taxon>
        <taxon>Pseudomonadati</taxon>
        <taxon>Pseudomonadota</taxon>
        <taxon>Gammaproteobacteria</taxon>
        <taxon>Thiotrichales</taxon>
        <taxon>Francisellaceae</taxon>
        <taxon>Francisella</taxon>
    </lineage>
</organism>
<dbReference type="Pfam" id="PF01464">
    <property type="entry name" value="SLT"/>
    <property type="match status" value="1"/>
</dbReference>